<keyword evidence="2 4" id="KW-0863">Zinc-finger</keyword>
<protein>
    <recommendedName>
        <fullName evidence="5">MYND-type domain-containing protein</fullName>
    </recommendedName>
</protein>
<organism evidence="6 7">
    <name type="scientific">Thelephora terrestris</name>
    <dbReference type="NCBI Taxonomy" id="56493"/>
    <lineage>
        <taxon>Eukaryota</taxon>
        <taxon>Fungi</taxon>
        <taxon>Dikarya</taxon>
        <taxon>Basidiomycota</taxon>
        <taxon>Agaricomycotina</taxon>
        <taxon>Agaricomycetes</taxon>
        <taxon>Thelephorales</taxon>
        <taxon>Thelephoraceae</taxon>
        <taxon>Thelephora</taxon>
    </lineage>
</organism>
<comment type="caution">
    <text evidence="6">The sequence shown here is derived from an EMBL/GenBank/DDBJ whole genome shotgun (WGS) entry which is preliminary data.</text>
</comment>
<dbReference type="PROSITE" id="PS01360">
    <property type="entry name" value="ZF_MYND_1"/>
    <property type="match status" value="1"/>
</dbReference>
<evidence type="ECO:0000256" key="2">
    <source>
        <dbReference type="ARBA" id="ARBA00022771"/>
    </source>
</evidence>
<dbReference type="Gene3D" id="6.10.140.2220">
    <property type="match status" value="1"/>
</dbReference>
<keyword evidence="7" id="KW-1185">Reference proteome</keyword>
<keyword evidence="3" id="KW-0862">Zinc</keyword>
<dbReference type="InterPro" id="IPR024119">
    <property type="entry name" value="TF_DEAF-1"/>
</dbReference>
<accession>A0A9P6L1Z0</accession>
<dbReference type="Pfam" id="PF14737">
    <property type="entry name" value="DUF4470"/>
    <property type="match status" value="1"/>
</dbReference>
<dbReference type="Proteomes" id="UP000736335">
    <property type="component" value="Unassembled WGS sequence"/>
</dbReference>
<dbReference type="GO" id="GO:0008270">
    <property type="term" value="F:zinc ion binding"/>
    <property type="evidence" value="ECO:0007669"/>
    <property type="project" value="UniProtKB-KW"/>
</dbReference>
<evidence type="ECO:0000256" key="3">
    <source>
        <dbReference type="ARBA" id="ARBA00022833"/>
    </source>
</evidence>
<name>A0A9P6L1Z0_9AGAM</name>
<dbReference type="Pfam" id="PF01753">
    <property type="entry name" value="zf-MYND"/>
    <property type="match status" value="1"/>
</dbReference>
<dbReference type="EMBL" id="WIUZ02000022">
    <property type="protein sequence ID" value="KAF9778634.1"/>
    <property type="molecule type" value="Genomic_DNA"/>
</dbReference>
<proteinExistence type="predicted"/>
<dbReference type="InterPro" id="IPR002893">
    <property type="entry name" value="Znf_MYND"/>
</dbReference>
<dbReference type="PANTHER" id="PTHR10237">
    <property type="entry name" value="DEFORMED EPIDERMAL AUTOREGULATORY FACTOR 1 HOMOLOG SUPPRESSIN"/>
    <property type="match status" value="1"/>
</dbReference>
<evidence type="ECO:0000313" key="7">
    <source>
        <dbReference type="Proteomes" id="UP000736335"/>
    </source>
</evidence>
<evidence type="ECO:0000259" key="5">
    <source>
        <dbReference type="PROSITE" id="PS50865"/>
    </source>
</evidence>
<feature type="domain" description="MYND-type" evidence="5">
    <location>
        <begin position="1127"/>
        <end position="1166"/>
    </location>
</feature>
<reference evidence="6" key="2">
    <citation type="submission" date="2020-11" db="EMBL/GenBank/DDBJ databases">
        <authorList>
            <consortium name="DOE Joint Genome Institute"/>
            <person name="Kuo A."/>
            <person name="Miyauchi S."/>
            <person name="Kiss E."/>
            <person name="Drula E."/>
            <person name="Kohler A."/>
            <person name="Sanchez-Garcia M."/>
            <person name="Andreopoulos B."/>
            <person name="Barry K.W."/>
            <person name="Bonito G."/>
            <person name="Buee M."/>
            <person name="Carver A."/>
            <person name="Chen C."/>
            <person name="Cichocki N."/>
            <person name="Clum A."/>
            <person name="Culley D."/>
            <person name="Crous P.W."/>
            <person name="Fauchery L."/>
            <person name="Girlanda M."/>
            <person name="Hayes R."/>
            <person name="Keri Z."/>
            <person name="Labutti K."/>
            <person name="Lipzen A."/>
            <person name="Lombard V."/>
            <person name="Magnuson J."/>
            <person name="Maillard F."/>
            <person name="Morin E."/>
            <person name="Murat C."/>
            <person name="Nolan M."/>
            <person name="Ohm R."/>
            <person name="Pangilinan J."/>
            <person name="Pereira M."/>
            <person name="Perotto S."/>
            <person name="Peter M."/>
            <person name="Riley R."/>
            <person name="Sitrit Y."/>
            <person name="Stielow B."/>
            <person name="Szollosi G."/>
            <person name="Zifcakova L."/>
            <person name="Stursova M."/>
            <person name="Spatafora J.W."/>
            <person name="Tedersoo L."/>
            <person name="Vaario L.-M."/>
            <person name="Yamada A."/>
            <person name="Yan M."/>
            <person name="Wang P."/>
            <person name="Xu J."/>
            <person name="Bruns T."/>
            <person name="Baldrian P."/>
            <person name="Vilgalys R."/>
            <person name="Henrissat B."/>
            <person name="Grigoriev I.V."/>
            <person name="Hibbett D."/>
            <person name="Nagy L.G."/>
            <person name="Martin F.M."/>
        </authorList>
    </citation>
    <scope>NUCLEOTIDE SEQUENCE</scope>
    <source>
        <strain evidence="6">UH-Tt-Lm1</strain>
    </source>
</reference>
<sequence>MAHTAMYPSKNFFYPIGNTSAVVLTDSLVPEEPANLLLLGCGDPRNILFTVYSQANDTERTLDFTCCDVEPAVLARNVLLLTMITDIELSNEALLKIWNSFFHFFLDEKSHSFLIAQCQTLIEASGSIAAWNGSKYAKFIRMCNANTLLDLRRHWNLYVQAGQLPSARKKRLREMVLSSIGTTRSVKHGVSGNFPCRSAGPYFHQSGEPATKVFRHYWKTGITSLNPQVISAATFVNPTFLYSLTGEGFALHYGTTPISPFHLAPAFLISKKPIPTMPELVDCARSQFSSWVKHFCAFVRDKPGKLTIRLFAGDALFLCRALVHHVGTGKIPANLTVAPWNTAPLILDGGDYGFDGGAPTSFNVIETSNIMDHVGLLNILVAALPLLSPDPSATMFTEALLYTGKDATKNLTTQFCAEVSTISLLLDLAPINYLSNFNTRSNAEEILAARLHSGGFKQYHERITWKRPMTGDQMIASQPNRPSRIPISFEPQSLGRLLFGIYLKMFASDDTMSRLSSVLETMQDSQIVHYVRETFAVFLAIVKRRVSVDWDAAMASFFDRLNNDRSLLMGMSNYQDFCTQLCLAGVYAPELMRTPITKEGRFQEWTHVPLTVSVILVVPREKLRVLSDMDPNKVGTPVLHGNLHGPMTHNIFASLKVGFGEVTPSGTDARPGVIFEPDPSPWTGTSSLIVSFSVPSCALHIEHPNRMSVSFSLRSTPQTSMMFIPKLGMFLKIFAAPLMDHSRVFVIPDEPRGLDDSLDKIFAINDRLENKVSVTTDPQSCRIASLTARVDITDVPTRDILSSGADVSSRQTSPYVMEVRIGQARRSLIYPFPVIGSRSKLRIARKTFYVEVVAPLAEPLEPDGFALNRFPIPLTDKVGAPWNFHSIQLDRLPLLDVSNRSRVDWIGPHLGLAKTDRERALAKRNDRTDTLANVKETIHAILVDASGVQQHKSRVFGLSAEGNIDTIIFIPALRFDLAAHTLVADAYVLPLKKSRLRKVERTLGAIMGEMITVNLWGGEVASWKRLMPTLAERCRTWKHGPNCEFLATKTIPLTLEHENDPLCSCGKGKDISVAFMKEKKWESARPFVTRIAIGPIFGVPYVEDVGVFTGAMTQELEEKPKEPSGRCARCGGPGKPKLLVCSACKSSSYCSAGCQKEDWKKHKLVCKK</sequence>
<evidence type="ECO:0000256" key="4">
    <source>
        <dbReference type="PROSITE-ProRule" id="PRU00134"/>
    </source>
</evidence>
<dbReference type="SUPFAM" id="SSF144232">
    <property type="entry name" value="HIT/MYND zinc finger-like"/>
    <property type="match status" value="1"/>
</dbReference>
<dbReference type="InterPro" id="IPR027974">
    <property type="entry name" value="DUF4470"/>
</dbReference>
<dbReference type="PROSITE" id="PS50865">
    <property type="entry name" value="ZF_MYND_2"/>
    <property type="match status" value="1"/>
</dbReference>
<evidence type="ECO:0000313" key="6">
    <source>
        <dbReference type="EMBL" id="KAF9778634.1"/>
    </source>
</evidence>
<dbReference type="OrthoDB" id="432970at2759"/>
<reference evidence="6" key="1">
    <citation type="journal article" date="2020" name="Nat. Commun.">
        <title>Large-scale genome sequencing of mycorrhizal fungi provides insights into the early evolution of symbiotic traits.</title>
        <authorList>
            <person name="Miyauchi S."/>
            <person name="Kiss E."/>
            <person name="Kuo A."/>
            <person name="Drula E."/>
            <person name="Kohler A."/>
            <person name="Sanchez-Garcia M."/>
            <person name="Morin E."/>
            <person name="Andreopoulos B."/>
            <person name="Barry K.W."/>
            <person name="Bonito G."/>
            <person name="Buee M."/>
            <person name="Carver A."/>
            <person name="Chen C."/>
            <person name="Cichocki N."/>
            <person name="Clum A."/>
            <person name="Culley D."/>
            <person name="Crous P.W."/>
            <person name="Fauchery L."/>
            <person name="Girlanda M."/>
            <person name="Hayes R.D."/>
            <person name="Keri Z."/>
            <person name="LaButti K."/>
            <person name="Lipzen A."/>
            <person name="Lombard V."/>
            <person name="Magnuson J."/>
            <person name="Maillard F."/>
            <person name="Murat C."/>
            <person name="Nolan M."/>
            <person name="Ohm R.A."/>
            <person name="Pangilinan J."/>
            <person name="Pereira M.F."/>
            <person name="Perotto S."/>
            <person name="Peter M."/>
            <person name="Pfister S."/>
            <person name="Riley R."/>
            <person name="Sitrit Y."/>
            <person name="Stielow J.B."/>
            <person name="Szollosi G."/>
            <person name="Zifcakova L."/>
            <person name="Stursova M."/>
            <person name="Spatafora J.W."/>
            <person name="Tedersoo L."/>
            <person name="Vaario L.M."/>
            <person name="Yamada A."/>
            <person name="Yan M."/>
            <person name="Wang P."/>
            <person name="Xu J."/>
            <person name="Bruns T."/>
            <person name="Baldrian P."/>
            <person name="Vilgalys R."/>
            <person name="Dunand C."/>
            <person name="Henrissat B."/>
            <person name="Grigoriev I.V."/>
            <person name="Hibbett D."/>
            <person name="Nagy L.G."/>
            <person name="Martin F.M."/>
        </authorList>
    </citation>
    <scope>NUCLEOTIDE SEQUENCE</scope>
    <source>
        <strain evidence="6">UH-Tt-Lm1</strain>
    </source>
</reference>
<dbReference type="GO" id="GO:0000981">
    <property type="term" value="F:DNA-binding transcription factor activity, RNA polymerase II-specific"/>
    <property type="evidence" value="ECO:0007669"/>
    <property type="project" value="TreeGrafter"/>
</dbReference>
<dbReference type="GO" id="GO:0005634">
    <property type="term" value="C:nucleus"/>
    <property type="evidence" value="ECO:0007669"/>
    <property type="project" value="TreeGrafter"/>
</dbReference>
<evidence type="ECO:0000256" key="1">
    <source>
        <dbReference type="ARBA" id="ARBA00022723"/>
    </source>
</evidence>
<gene>
    <name evidence="6" type="ORF">BJ322DRAFT_478930</name>
</gene>
<keyword evidence="1" id="KW-0479">Metal-binding</keyword>
<dbReference type="PANTHER" id="PTHR10237:SF15">
    <property type="entry name" value="LD37257P"/>
    <property type="match status" value="1"/>
</dbReference>
<dbReference type="AlphaFoldDB" id="A0A9P6L1Z0"/>